<evidence type="ECO:0000256" key="5">
    <source>
        <dbReference type="ARBA" id="ARBA00022702"/>
    </source>
</evidence>
<evidence type="ECO:0000256" key="3">
    <source>
        <dbReference type="ARBA" id="ARBA00022525"/>
    </source>
</evidence>
<keyword evidence="7" id="KW-1015">Disulfide bond</keyword>
<proteinExistence type="inferred from homology"/>
<feature type="chain" id="PRO_5040263879" description="Urotensin II" evidence="9">
    <location>
        <begin position="22"/>
        <end position="128"/>
    </location>
</feature>
<dbReference type="PANTHER" id="PTHR14447:SF0">
    <property type="entry name" value="UROTENSIN-2"/>
    <property type="match status" value="1"/>
</dbReference>
<evidence type="ECO:0000256" key="4">
    <source>
        <dbReference type="ARBA" id="ARBA00022685"/>
    </source>
</evidence>
<feature type="signal peptide" evidence="9">
    <location>
        <begin position="1"/>
        <end position="21"/>
    </location>
</feature>
<dbReference type="GO" id="GO:0097746">
    <property type="term" value="P:blood vessel diameter maintenance"/>
    <property type="evidence" value="ECO:0007669"/>
    <property type="project" value="InterPro"/>
</dbReference>
<dbReference type="AlphaFoldDB" id="A0A9Q1G1U1"/>
<evidence type="ECO:0000256" key="9">
    <source>
        <dbReference type="SAM" id="SignalP"/>
    </source>
</evidence>
<name>A0A9Q1G1U1_SYNKA</name>
<dbReference type="PROSITE" id="PS00984">
    <property type="entry name" value="UROTENSIN_II"/>
    <property type="match status" value="1"/>
</dbReference>
<keyword evidence="11" id="KW-1185">Reference proteome</keyword>
<dbReference type="EMBL" id="JAINUF010000003">
    <property type="protein sequence ID" value="KAJ8371383.1"/>
    <property type="molecule type" value="Genomic_DNA"/>
</dbReference>
<evidence type="ECO:0000256" key="1">
    <source>
        <dbReference type="ARBA" id="ARBA00004613"/>
    </source>
</evidence>
<evidence type="ECO:0000256" key="6">
    <source>
        <dbReference type="ARBA" id="ARBA00022729"/>
    </source>
</evidence>
<dbReference type="Pfam" id="PF02083">
    <property type="entry name" value="Urotensin_II"/>
    <property type="match status" value="1"/>
</dbReference>
<evidence type="ECO:0000256" key="8">
    <source>
        <dbReference type="RuleBase" id="RU000636"/>
    </source>
</evidence>
<comment type="caution">
    <text evidence="10">The sequence shown here is derived from an EMBL/GenBank/DDBJ whole genome shotgun (WGS) entry which is preliminary data.</text>
</comment>
<gene>
    <name evidence="10" type="ORF">SKAU_G00114110</name>
</gene>
<evidence type="ECO:0000313" key="11">
    <source>
        <dbReference type="Proteomes" id="UP001152622"/>
    </source>
</evidence>
<dbReference type="GO" id="GO:0005179">
    <property type="term" value="F:hormone activity"/>
    <property type="evidence" value="ECO:0007669"/>
    <property type="project" value="UniProtKB-KW"/>
</dbReference>
<protein>
    <recommendedName>
        <fullName evidence="12">Urotensin II</fullName>
    </recommendedName>
</protein>
<reference evidence="10" key="1">
    <citation type="journal article" date="2023" name="Science">
        <title>Genome structures resolve the early diversification of teleost fishes.</title>
        <authorList>
            <person name="Parey E."/>
            <person name="Louis A."/>
            <person name="Montfort J."/>
            <person name="Bouchez O."/>
            <person name="Roques C."/>
            <person name="Iampietro C."/>
            <person name="Lluch J."/>
            <person name="Castinel A."/>
            <person name="Donnadieu C."/>
            <person name="Desvignes T."/>
            <person name="Floi Bucao C."/>
            <person name="Jouanno E."/>
            <person name="Wen M."/>
            <person name="Mejri S."/>
            <person name="Dirks R."/>
            <person name="Jansen H."/>
            <person name="Henkel C."/>
            <person name="Chen W.J."/>
            <person name="Zahm M."/>
            <person name="Cabau C."/>
            <person name="Klopp C."/>
            <person name="Thompson A.W."/>
            <person name="Robinson-Rechavi M."/>
            <person name="Braasch I."/>
            <person name="Lecointre G."/>
            <person name="Bobe J."/>
            <person name="Postlethwait J.H."/>
            <person name="Berthelot C."/>
            <person name="Roest Crollius H."/>
            <person name="Guiguen Y."/>
        </authorList>
    </citation>
    <scope>NUCLEOTIDE SEQUENCE</scope>
    <source>
        <strain evidence="10">WJC10195</strain>
    </source>
</reference>
<evidence type="ECO:0000256" key="7">
    <source>
        <dbReference type="ARBA" id="ARBA00023157"/>
    </source>
</evidence>
<evidence type="ECO:0000313" key="10">
    <source>
        <dbReference type="EMBL" id="KAJ8371383.1"/>
    </source>
</evidence>
<dbReference type="GO" id="GO:0008217">
    <property type="term" value="P:regulation of blood pressure"/>
    <property type="evidence" value="ECO:0007669"/>
    <property type="project" value="InterPro"/>
</dbReference>
<dbReference type="Proteomes" id="UP001152622">
    <property type="component" value="Chromosome 3"/>
</dbReference>
<accession>A0A9Q1G1U1</accession>
<keyword evidence="3" id="KW-0964">Secreted</keyword>
<dbReference type="OrthoDB" id="8894951at2759"/>
<keyword evidence="6 9" id="KW-0732">Signal</keyword>
<dbReference type="GO" id="GO:0005576">
    <property type="term" value="C:extracellular region"/>
    <property type="evidence" value="ECO:0007669"/>
    <property type="project" value="UniProtKB-SubCell"/>
</dbReference>
<keyword evidence="5 8" id="KW-0372">Hormone</keyword>
<sequence>MRRIPLLTWTLLFSTMGVLLAHPISEPSEMRYTEPVLAMDGAAISAGEFFLSDLTSPSGTGQGFPSLLTEERNRDGLRSAAFIPVGSVVNEGLQEAPGPLHPFRRFLGPRKPYEKRGNRTECFWKYCV</sequence>
<evidence type="ECO:0008006" key="12">
    <source>
        <dbReference type="Google" id="ProtNLM"/>
    </source>
</evidence>
<organism evidence="10 11">
    <name type="scientific">Synaphobranchus kaupii</name>
    <name type="common">Kaup's arrowtooth eel</name>
    <dbReference type="NCBI Taxonomy" id="118154"/>
    <lineage>
        <taxon>Eukaryota</taxon>
        <taxon>Metazoa</taxon>
        <taxon>Chordata</taxon>
        <taxon>Craniata</taxon>
        <taxon>Vertebrata</taxon>
        <taxon>Euteleostomi</taxon>
        <taxon>Actinopterygii</taxon>
        <taxon>Neopterygii</taxon>
        <taxon>Teleostei</taxon>
        <taxon>Anguilliformes</taxon>
        <taxon>Synaphobranchidae</taxon>
        <taxon>Synaphobranchus</taxon>
    </lineage>
</organism>
<dbReference type="PANTHER" id="PTHR14447">
    <property type="entry name" value="UROTENSIN 2"/>
    <property type="match status" value="1"/>
</dbReference>
<comment type="similarity">
    <text evidence="2 8">Belongs to the urotensin-2 family.</text>
</comment>
<evidence type="ECO:0000256" key="2">
    <source>
        <dbReference type="ARBA" id="ARBA00006719"/>
    </source>
</evidence>
<dbReference type="InterPro" id="IPR001483">
    <property type="entry name" value="Urotensin_II"/>
</dbReference>
<comment type="subcellular location">
    <subcellularLocation>
        <location evidence="1 8">Secreted</location>
    </subcellularLocation>
</comment>
<keyword evidence="4" id="KW-0165">Cleavage on pair of basic residues</keyword>